<evidence type="ECO:0000256" key="3">
    <source>
        <dbReference type="ARBA" id="ARBA00023098"/>
    </source>
</evidence>
<evidence type="ECO:0000256" key="4">
    <source>
        <dbReference type="PROSITE-ProRule" id="PRU01161"/>
    </source>
</evidence>
<dbReference type="SUPFAM" id="SSF52151">
    <property type="entry name" value="FabD/lysophospholipase-like"/>
    <property type="match status" value="1"/>
</dbReference>
<dbReference type="RefSeq" id="WP_202856991.1">
    <property type="nucleotide sequence ID" value="NZ_JAEUGD010000043.1"/>
</dbReference>
<keyword evidence="5" id="KW-0732">Signal</keyword>
<sequence>MWLVKILSCIGLLSISIFSHAQKVALVLSGGGAKGIAHVGVIKALEENNIPIDYVVGTSMGGIVAGSYAAGLSSDELEEIMISKELGQWVGGELKNKYDYFYNKEKPNAAFLSLKLSLDSTFNASFTSSLASDLSLNFALAEIMAQPSANANYNFDSLFIPTRIVAADIFTQNEVVLKSGSLSHALRATLSVPFFYRPIRIDGKYLFDGGIYNNFPVDVAIEEFKPDIVIGVNVSSKIFNNYPYEKDEELLNNSLLYMLLDKTDPEIIPESGVYIEPDLKGYTAFDFSKAKALIDSGYAATMKQMDKIKARIQRSSSCDSLAKERNRFFEKNVPLKFTNINFHGFNSKQRKYISRIFKFNKREPLYIEDIKTGYFRLVSEKYFRTIYPDITFNKESKSYQLEIFGRPRNNFNVEIGGNIATRNVSQIFLGLEYYYFNNYLLKNSINFYTGSFYKSAQAKSRLDLPVFNQLYLEAEVTYNNWDFIDADDILKQENTSTVLVSTDRKYSFNIGFPVGAQFKGIINTSLINNTDRFSNSSIFTSADTLDVLDVSGLRAGVSFSRNSLNRKQYSNEGKAFNVSLDYFNVKEKYEPGSTSTIEEEITDDHDWFRAKATVEQYFRNGKFSSGYFFEGVISNQPFFSNYYSTIINAPSFNPLQDSRTLFLENFRAHNYLSAGLRNVISVRPNLDIRLEGYAFKPLEAIKQQQDQQPKYDEVIEEIYFVGSAGVVLHSPIGPISFSVNYYDDAQTQFGALLHVGFLLFQNKSMD</sequence>
<dbReference type="GO" id="GO:0016042">
    <property type="term" value="P:lipid catabolic process"/>
    <property type="evidence" value="ECO:0007669"/>
    <property type="project" value="UniProtKB-UniRule"/>
</dbReference>
<dbReference type="PROSITE" id="PS51635">
    <property type="entry name" value="PNPLA"/>
    <property type="match status" value="1"/>
</dbReference>
<evidence type="ECO:0000313" key="7">
    <source>
        <dbReference type="EMBL" id="MBL6447454.1"/>
    </source>
</evidence>
<organism evidence="7 8">
    <name type="scientific">Fulvivirga marina</name>
    <dbReference type="NCBI Taxonomy" id="2494733"/>
    <lineage>
        <taxon>Bacteria</taxon>
        <taxon>Pseudomonadati</taxon>
        <taxon>Bacteroidota</taxon>
        <taxon>Cytophagia</taxon>
        <taxon>Cytophagales</taxon>
        <taxon>Fulvivirgaceae</taxon>
        <taxon>Fulvivirga</taxon>
    </lineage>
</organism>
<keyword evidence="2 4" id="KW-0442">Lipid degradation</keyword>
<feature type="signal peptide" evidence="5">
    <location>
        <begin position="1"/>
        <end position="21"/>
    </location>
</feature>
<evidence type="ECO:0000256" key="1">
    <source>
        <dbReference type="ARBA" id="ARBA00022801"/>
    </source>
</evidence>
<comment type="caution">
    <text evidence="7">The sequence shown here is derived from an EMBL/GenBank/DDBJ whole genome shotgun (WGS) entry which is preliminary data.</text>
</comment>
<proteinExistence type="predicted"/>
<feature type="active site" description="Proton acceptor" evidence="4">
    <location>
        <position position="208"/>
    </location>
</feature>
<feature type="short sequence motif" description="DGA/G" evidence="4">
    <location>
        <begin position="208"/>
        <end position="210"/>
    </location>
</feature>
<accession>A0A937KCJ5</accession>
<feature type="active site" description="Nucleophile" evidence="4">
    <location>
        <position position="59"/>
    </location>
</feature>
<dbReference type="Proteomes" id="UP000614216">
    <property type="component" value="Unassembled WGS sequence"/>
</dbReference>
<dbReference type="InterPro" id="IPR050301">
    <property type="entry name" value="NTE"/>
</dbReference>
<evidence type="ECO:0000256" key="2">
    <source>
        <dbReference type="ARBA" id="ARBA00022963"/>
    </source>
</evidence>
<protein>
    <submittedName>
        <fullName evidence="7">Patatin-like phospholipase family protein</fullName>
    </submittedName>
</protein>
<gene>
    <name evidence="7" type="ORF">JMN32_14140</name>
</gene>
<evidence type="ECO:0000256" key="5">
    <source>
        <dbReference type="SAM" id="SignalP"/>
    </source>
</evidence>
<keyword evidence="8" id="KW-1185">Reference proteome</keyword>
<dbReference type="Gene3D" id="3.40.1090.10">
    <property type="entry name" value="Cytosolic phospholipase A2 catalytic domain"/>
    <property type="match status" value="1"/>
</dbReference>
<dbReference type="Pfam" id="PF01734">
    <property type="entry name" value="Patatin"/>
    <property type="match status" value="1"/>
</dbReference>
<feature type="short sequence motif" description="GXGXXG" evidence="4">
    <location>
        <begin position="30"/>
        <end position="35"/>
    </location>
</feature>
<dbReference type="CDD" id="cd07205">
    <property type="entry name" value="Pat_PNPLA6_PNPLA7_NTE1_like"/>
    <property type="match status" value="1"/>
</dbReference>
<dbReference type="GO" id="GO:0016787">
    <property type="term" value="F:hydrolase activity"/>
    <property type="evidence" value="ECO:0007669"/>
    <property type="project" value="UniProtKB-UniRule"/>
</dbReference>
<keyword evidence="3 4" id="KW-0443">Lipid metabolism</keyword>
<reference evidence="7" key="1">
    <citation type="submission" date="2021-01" db="EMBL/GenBank/DDBJ databases">
        <title>Fulvivirga kasyanovii gen. nov., sp nov., a novel member of the phylum Bacteroidetes isolated from seawater in a mussel farm.</title>
        <authorList>
            <person name="Zhao L.-H."/>
            <person name="Wang Z.-J."/>
        </authorList>
    </citation>
    <scope>NUCLEOTIDE SEQUENCE</scope>
    <source>
        <strain evidence="7">29W222</strain>
    </source>
</reference>
<dbReference type="AlphaFoldDB" id="A0A937KCJ5"/>
<dbReference type="InterPro" id="IPR016035">
    <property type="entry name" value="Acyl_Trfase/lysoPLipase"/>
</dbReference>
<dbReference type="EMBL" id="JAEUGD010000043">
    <property type="protein sequence ID" value="MBL6447454.1"/>
    <property type="molecule type" value="Genomic_DNA"/>
</dbReference>
<dbReference type="PANTHER" id="PTHR14226">
    <property type="entry name" value="NEUROPATHY TARGET ESTERASE/SWISS CHEESE D.MELANOGASTER"/>
    <property type="match status" value="1"/>
</dbReference>
<feature type="short sequence motif" description="GXSXG" evidence="4">
    <location>
        <begin position="57"/>
        <end position="61"/>
    </location>
</feature>
<feature type="chain" id="PRO_5038036186" evidence="5">
    <location>
        <begin position="22"/>
        <end position="766"/>
    </location>
</feature>
<name>A0A937KCJ5_9BACT</name>
<feature type="domain" description="PNPLA" evidence="6">
    <location>
        <begin position="26"/>
        <end position="221"/>
    </location>
</feature>
<dbReference type="InterPro" id="IPR002641">
    <property type="entry name" value="PNPLA_dom"/>
</dbReference>
<evidence type="ECO:0000259" key="6">
    <source>
        <dbReference type="PROSITE" id="PS51635"/>
    </source>
</evidence>
<keyword evidence="1 4" id="KW-0378">Hydrolase</keyword>
<evidence type="ECO:0000313" key="8">
    <source>
        <dbReference type="Proteomes" id="UP000614216"/>
    </source>
</evidence>
<dbReference type="PANTHER" id="PTHR14226:SF29">
    <property type="entry name" value="NEUROPATHY TARGET ESTERASE SWS"/>
    <property type="match status" value="1"/>
</dbReference>